<name>A0AB74N9H6_LISMN</name>
<sequence length="150" mass="17270">MSRELLKKEALARMEILKLHKNAISAFRKHDKLLYSKMGRICFPHAPGNSLKVAGLYDTTSEMDEAVRVFEEKGDGWRLVYHVVHSSTEFGELFNFLYVDGNYQEEWKEDNRLLEHGMTFSYVVNNTYPDCSEFGTIGVENLSGGLIRKI</sequence>
<reference evidence="1 2" key="1">
    <citation type="submission" date="2019-08" db="EMBL/GenBank/DDBJ databases">
        <title>Soil Listeria distribution.</title>
        <authorList>
            <person name="Liao J."/>
        </authorList>
    </citation>
    <scope>NUCLEOTIDE SEQUENCE [LARGE SCALE GENOMIC DNA]</scope>
    <source>
        <strain evidence="1 2">IN-RH-2-BL1</strain>
    </source>
</reference>
<accession>A0AB74N9H6</accession>
<organism evidence="1 2">
    <name type="scientific">Listeria monocytogenes</name>
    <dbReference type="NCBI Taxonomy" id="1639"/>
    <lineage>
        <taxon>Bacteria</taxon>
        <taxon>Bacillati</taxon>
        <taxon>Bacillota</taxon>
        <taxon>Bacilli</taxon>
        <taxon>Bacillales</taxon>
        <taxon>Listeriaceae</taxon>
        <taxon>Listeria</taxon>
    </lineage>
</organism>
<dbReference type="EMBL" id="VTIK01000010">
    <property type="protein sequence ID" value="TYU49465.1"/>
    <property type="molecule type" value="Genomic_DNA"/>
</dbReference>
<proteinExistence type="predicted"/>
<dbReference type="RefSeq" id="WP_061399356.1">
    <property type="nucleotide sequence ID" value="NZ_LSPO01000044.1"/>
</dbReference>
<evidence type="ECO:0000313" key="1">
    <source>
        <dbReference type="EMBL" id="TYU49465.1"/>
    </source>
</evidence>
<evidence type="ECO:0000313" key="2">
    <source>
        <dbReference type="Proteomes" id="UP000322220"/>
    </source>
</evidence>
<gene>
    <name evidence="1" type="ORF">FZW98_14600</name>
</gene>
<protein>
    <recommendedName>
        <fullName evidence="3">Phage protein</fullName>
    </recommendedName>
</protein>
<comment type="caution">
    <text evidence="1">The sequence shown here is derived from an EMBL/GenBank/DDBJ whole genome shotgun (WGS) entry which is preliminary data.</text>
</comment>
<evidence type="ECO:0008006" key="3">
    <source>
        <dbReference type="Google" id="ProtNLM"/>
    </source>
</evidence>
<dbReference type="AlphaFoldDB" id="A0AB74N9H6"/>
<dbReference type="Proteomes" id="UP000322220">
    <property type="component" value="Unassembled WGS sequence"/>
</dbReference>